<keyword evidence="5" id="KW-1185">Reference proteome</keyword>
<dbReference type="SUPFAM" id="SSF49899">
    <property type="entry name" value="Concanavalin A-like lectins/glucanases"/>
    <property type="match status" value="1"/>
</dbReference>
<dbReference type="EMBL" id="OX465083">
    <property type="protein sequence ID" value="CAI9294242.1"/>
    <property type="molecule type" value="Genomic_DNA"/>
</dbReference>
<dbReference type="PANTHER" id="PTHR31062">
    <property type="entry name" value="XYLOGLUCAN ENDOTRANSGLUCOSYLASE/HYDROLASE PROTEIN 8-RELATED"/>
    <property type="match status" value="1"/>
</dbReference>
<keyword evidence="2" id="KW-0326">Glycosidase</keyword>
<dbReference type="GO" id="GO:0004553">
    <property type="term" value="F:hydrolase activity, hydrolyzing O-glycosyl compounds"/>
    <property type="evidence" value="ECO:0007669"/>
    <property type="project" value="InterPro"/>
</dbReference>
<dbReference type="Gene3D" id="2.60.120.200">
    <property type="match status" value="1"/>
</dbReference>
<dbReference type="GO" id="GO:0005975">
    <property type="term" value="P:carbohydrate metabolic process"/>
    <property type="evidence" value="ECO:0007669"/>
    <property type="project" value="InterPro"/>
</dbReference>
<dbReference type="Pfam" id="PF00722">
    <property type="entry name" value="Glyco_hydro_16"/>
    <property type="match status" value="1"/>
</dbReference>
<protein>
    <recommendedName>
        <fullName evidence="3">GH16 domain-containing protein</fullName>
    </recommendedName>
</protein>
<organism evidence="4 5">
    <name type="scientific">Lactuca saligna</name>
    <name type="common">Willowleaf lettuce</name>
    <dbReference type="NCBI Taxonomy" id="75948"/>
    <lineage>
        <taxon>Eukaryota</taxon>
        <taxon>Viridiplantae</taxon>
        <taxon>Streptophyta</taxon>
        <taxon>Embryophyta</taxon>
        <taxon>Tracheophyta</taxon>
        <taxon>Spermatophyta</taxon>
        <taxon>Magnoliopsida</taxon>
        <taxon>eudicotyledons</taxon>
        <taxon>Gunneridae</taxon>
        <taxon>Pentapetalae</taxon>
        <taxon>asterids</taxon>
        <taxon>campanulids</taxon>
        <taxon>Asterales</taxon>
        <taxon>Asteraceae</taxon>
        <taxon>Cichorioideae</taxon>
        <taxon>Cichorieae</taxon>
        <taxon>Lactucinae</taxon>
        <taxon>Lactuca</taxon>
    </lineage>
</organism>
<dbReference type="InterPro" id="IPR013320">
    <property type="entry name" value="ConA-like_dom_sf"/>
</dbReference>
<feature type="domain" description="GH16" evidence="3">
    <location>
        <begin position="2"/>
        <end position="65"/>
    </location>
</feature>
<evidence type="ECO:0000256" key="1">
    <source>
        <dbReference type="ARBA" id="ARBA00022801"/>
    </source>
</evidence>
<sequence length="218" mass="25183">MDITFGGERAKILNGGHDLSLSLDQYSGSGFQSKHEYLFGRFDMQLKLIPGNSAGTVTTFYVNDGDIGHNGGYDSLINRLLQSTSSTWLLRLDPPTHAQDQKFPSQKAQLIRHILVIVGFLLASGYQQQRQILMKDPKDKCDFWEWVDDDEEIITKNENKKDEEHDFNTEVKIAILEHDFSEYKMKTDKECKSFRKELDKMKCLVLMFVVLFVVKYMI</sequence>
<dbReference type="InterPro" id="IPR000757">
    <property type="entry name" value="Beta-glucanase-like"/>
</dbReference>
<evidence type="ECO:0000313" key="4">
    <source>
        <dbReference type="EMBL" id="CAI9294242.1"/>
    </source>
</evidence>
<dbReference type="Proteomes" id="UP001177003">
    <property type="component" value="Chromosome 7"/>
</dbReference>
<evidence type="ECO:0000313" key="5">
    <source>
        <dbReference type="Proteomes" id="UP001177003"/>
    </source>
</evidence>
<dbReference type="AlphaFoldDB" id="A0AA35ZLZ9"/>
<gene>
    <name evidence="4" type="ORF">LSALG_LOCUS33229</name>
</gene>
<evidence type="ECO:0000259" key="3">
    <source>
        <dbReference type="Pfam" id="PF00722"/>
    </source>
</evidence>
<accession>A0AA35ZLZ9</accession>
<reference evidence="4" key="1">
    <citation type="submission" date="2023-04" db="EMBL/GenBank/DDBJ databases">
        <authorList>
            <person name="Vijverberg K."/>
            <person name="Xiong W."/>
            <person name="Schranz E."/>
        </authorList>
    </citation>
    <scope>NUCLEOTIDE SEQUENCE</scope>
</reference>
<dbReference type="InterPro" id="IPR044791">
    <property type="entry name" value="Beta-glucanase/XTH"/>
</dbReference>
<name>A0AA35ZLZ9_LACSI</name>
<evidence type="ECO:0000256" key="2">
    <source>
        <dbReference type="ARBA" id="ARBA00023295"/>
    </source>
</evidence>
<proteinExistence type="predicted"/>
<keyword evidence="1" id="KW-0378">Hydrolase</keyword>